<evidence type="ECO:0000256" key="2">
    <source>
        <dbReference type="ARBA" id="ARBA00007947"/>
    </source>
</evidence>
<dbReference type="PANTHER" id="PTHR43584:SF8">
    <property type="entry name" value="N-ACETYLMURAMATE ALPHA-1-PHOSPHATE URIDYLYLTRANSFERASE"/>
    <property type="match status" value="1"/>
</dbReference>
<dbReference type="InterPro" id="IPR056729">
    <property type="entry name" value="GMPPB_C"/>
</dbReference>
<reference evidence="6 7" key="1">
    <citation type="submission" date="2017-09" db="EMBL/GenBank/DDBJ databases">
        <title>Depth-based differentiation of microbial function through sediment-hosted aquifers and enrichment of novel symbionts in the deep terrestrial subsurface.</title>
        <authorList>
            <person name="Probst A.J."/>
            <person name="Ladd B."/>
            <person name="Jarett J.K."/>
            <person name="Geller-Mcgrath D.E."/>
            <person name="Sieber C.M."/>
            <person name="Emerson J.B."/>
            <person name="Anantharaman K."/>
            <person name="Thomas B.C."/>
            <person name="Malmstrom R."/>
            <person name="Stieglmeier M."/>
            <person name="Klingl A."/>
            <person name="Woyke T."/>
            <person name="Ryan C.M."/>
            <person name="Banfield J.F."/>
        </authorList>
    </citation>
    <scope>NUCLEOTIDE SEQUENCE [LARGE SCALE GENOMIC DNA]</scope>
    <source>
        <strain evidence="6">CG15_BIG_FIL_POST_REV_8_21_14_020_45_12</strain>
    </source>
</reference>
<evidence type="ECO:0000256" key="3">
    <source>
        <dbReference type="ARBA" id="ARBA00022679"/>
    </source>
</evidence>
<evidence type="ECO:0000256" key="1">
    <source>
        <dbReference type="ARBA" id="ARBA00007707"/>
    </source>
</evidence>
<evidence type="ECO:0000256" key="4">
    <source>
        <dbReference type="ARBA" id="ARBA00023315"/>
    </source>
</evidence>
<dbReference type="InterPro" id="IPR001451">
    <property type="entry name" value="Hexapep"/>
</dbReference>
<dbReference type="InterPro" id="IPR011004">
    <property type="entry name" value="Trimer_LpxA-like_sf"/>
</dbReference>
<dbReference type="Pfam" id="PF00132">
    <property type="entry name" value="Hexapep"/>
    <property type="match status" value="1"/>
</dbReference>
<evidence type="ECO:0000313" key="7">
    <source>
        <dbReference type="Proteomes" id="UP000230292"/>
    </source>
</evidence>
<accession>A0A2M7H4I2</accession>
<keyword evidence="3" id="KW-0808">Transferase</keyword>
<dbReference type="GO" id="GO:0016779">
    <property type="term" value="F:nucleotidyltransferase activity"/>
    <property type="evidence" value="ECO:0007669"/>
    <property type="project" value="UniProtKB-ARBA"/>
</dbReference>
<dbReference type="EMBL" id="PFGC01000020">
    <property type="protein sequence ID" value="PIW37137.1"/>
    <property type="molecule type" value="Genomic_DNA"/>
</dbReference>
<protein>
    <submittedName>
        <fullName evidence="6">UDP-N-acetylglucosamine diphosphorylase</fullName>
    </submittedName>
</protein>
<dbReference type="SUPFAM" id="SSF51161">
    <property type="entry name" value="Trimeric LpxA-like enzymes"/>
    <property type="match status" value="1"/>
</dbReference>
<dbReference type="Gene3D" id="2.160.10.10">
    <property type="entry name" value="Hexapeptide repeat proteins"/>
    <property type="match status" value="1"/>
</dbReference>
<dbReference type="Proteomes" id="UP000230292">
    <property type="component" value="Unassembled WGS sequence"/>
</dbReference>
<feature type="domain" description="Mannose-1-phosphate guanyltransferase C-terminal" evidence="5">
    <location>
        <begin position="50"/>
        <end position="152"/>
    </location>
</feature>
<comment type="caution">
    <text evidence="6">The sequence shown here is derived from an EMBL/GenBank/DDBJ whole genome shotgun (WGS) entry which is preliminary data.</text>
</comment>
<name>A0A2M7H4I2_9BACT</name>
<gene>
    <name evidence="6" type="ORF">COW24_01605</name>
</gene>
<comment type="similarity">
    <text evidence="2">In the N-terminal section; belongs to the N-acetylglucosamine-1-phosphate uridyltransferase family.</text>
</comment>
<keyword evidence="4" id="KW-0012">Acyltransferase</keyword>
<dbReference type="GO" id="GO:0016746">
    <property type="term" value="F:acyltransferase activity"/>
    <property type="evidence" value="ECO:0007669"/>
    <property type="project" value="UniProtKB-KW"/>
</dbReference>
<evidence type="ECO:0000313" key="6">
    <source>
        <dbReference type="EMBL" id="PIW37137.1"/>
    </source>
</evidence>
<dbReference type="PANTHER" id="PTHR43584">
    <property type="entry name" value="NUCLEOTIDYL TRANSFERASE"/>
    <property type="match status" value="1"/>
</dbReference>
<comment type="similarity">
    <text evidence="1">In the C-terminal section; belongs to the transferase hexapeptide repeat family.</text>
</comment>
<dbReference type="Pfam" id="PF25087">
    <property type="entry name" value="GMPPB_C"/>
    <property type="match status" value="1"/>
</dbReference>
<evidence type="ECO:0000259" key="5">
    <source>
        <dbReference type="Pfam" id="PF25087"/>
    </source>
</evidence>
<dbReference type="AlphaFoldDB" id="A0A2M7H4I2"/>
<proteinExistence type="inferred from homology"/>
<organism evidence="6 7">
    <name type="scientific">Candidatus Kerfeldbacteria bacterium CG15_BIG_FIL_POST_REV_8_21_14_020_45_12</name>
    <dbReference type="NCBI Taxonomy" id="2014247"/>
    <lineage>
        <taxon>Bacteria</taxon>
        <taxon>Candidatus Kerfeldiibacteriota</taxon>
    </lineage>
</organism>
<sequence length="234" mass="25189">MSELTTNELFDLTHTKHAELFDDVEYAWEVIPLIEQYLEYIQKSPKIQGTVSKLAVIEGKVSLGKGSVVEAGAVIHGPTIIGENTTIRSGALIRGGAIIGDNCMVGNSTEIKNALLFDGAIAPHFNYIGDTVLGYKVHLGSSVVISNLKTPPGEIVVSTLQQTYNTGLTKFGALIGDETEIGANAVLNPGTVIGKRCIIYPLALIRGVVTTDSIVKVRQQHEVVTRRQTEFSLD</sequence>
<dbReference type="InterPro" id="IPR050065">
    <property type="entry name" value="GlmU-like"/>
</dbReference>